<reference evidence="6" key="1">
    <citation type="journal article" date="2019" name="Int. J. Syst. Evol. Microbiol.">
        <title>The Global Catalogue of Microorganisms (GCM) 10K type strain sequencing project: providing services to taxonomists for standard genome sequencing and annotation.</title>
        <authorList>
            <consortium name="The Broad Institute Genomics Platform"/>
            <consortium name="The Broad Institute Genome Sequencing Center for Infectious Disease"/>
            <person name="Wu L."/>
            <person name="Ma J."/>
        </authorList>
    </citation>
    <scope>NUCLEOTIDE SEQUENCE [LARGE SCALE GENOMIC DNA]</scope>
    <source>
        <strain evidence="6">JCM 18537</strain>
    </source>
</reference>
<sequence length="321" mass="34658">MSVPTVSRVLNGRSDVAPETRSRVEAALARYDYRKPVGADSPTRTRGLLDLVFHEFGSTWAQEIIVGVERAAAPHRVGVVLTELGGSHRPPQEWIDSITARGTRGVLLVLSRLDDTQRRQLRARSIPFVVLDTDGETPAGVPTVGSNNWSGGLAATRHLIELGHTRIGMISGPEDVLCSRARVDGFRSAHAEAGLDVVPELIRWGSFEVPAGHEHGIELLRRSDRPTAVFAGSDAQALGVLRAAHELGLRVPDDLSVVGYDDLPLAGWLAPALTTVRQPLAEMASLATEMLIDLSDDRPLASQKVELGTELIIRESTAPPR</sequence>
<dbReference type="SUPFAM" id="SSF53822">
    <property type="entry name" value="Periplasmic binding protein-like I"/>
    <property type="match status" value="1"/>
</dbReference>
<organism evidence="5 6">
    <name type="scientific">Microbacterium gilvum</name>
    <dbReference type="NCBI Taxonomy" id="1336204"/>
    <lineage>
        <taxon>Bacteria</taxon>
        <taxon>Bacillati</taxon>
        <taxon>Actinomycetota</taxon>
        <taxon>Actinomycetes</taxon>
        <taxon>Micrococcales</taxon>
        <taxon>Microbacteriaceae</taxon>
        <taxon>Microbacterium</taxon>
    </lineage>
</organism>
<keyword evidence="6" id="KW-1185">Reference proteome</keyword>
<dbReference type="Gene3D" id="3.40.50.2300">
    <property type="match status" value="2"/>
</dbReference>
<dbReference type="InterPro" id="IPR046335">
    <property type="entry name" value="LacI/GalR-like_sensor"/>
</dbReference>
<keyword evidence="2 5" id="KW-0238">DNA-binding</keyword>
<keyword evidence="3" id="KW-0804">Transcription</keyword>
<dbReference type="SMART" id="SM00354">
    <property type="entry name" value="HTH_LACI"/>
    <property type="match status" value="1"/>
</dbReference>
<dbReference type="Pfam" id="PF13377">
    <property type="entry name" value="Peripla_BP_3"/>
    <property type="match status" value="1"/>
</dbReference>
<evidence type="ECO:0000256" key="3">
    <source>
        <dbReference type="ARBA" id="ARBA00023163"/>
    </source>
</evidence>
<dbReference type="InterPro" id="IPR000843">
    <property type="entry name" value="HTH_LacI"/>
</dbReference>
<name>A0ABP9A818_9MICO</name>
<dbReference type="CDD" id="cd06296">
    <property type="entry name" value="PBP1_CatR-like"/>
    <property type="match status" value="1"/>
</dbReference>
<comment type="caution">
    <text evidence="5">The sequence shown here is derived from an EMBL/GenBank/DDBJ whole genome shotgun (WGS) entry which is preliminary data.</text>
</comment>
<dbReference type="PANTHER" id="PTHR30146:SF153">
    <property type="entry name" value="LACTOSE OPERON REPRESSOR"/>
    <property type="match status" value="1"/>
</dbReference>
<dbReference type="PANTHER" id="PTHR30146">
    <property type="entry name" value="LACI-RELATED TRANSCRIPTIONAL REPRESSOR"/>
    <property type="match status" value="1"/>
</dbReference>
<protein>
    <submittedName>
        <fullName evidence="5">LacI family DNA-binding transcriptional regulator</fullName>
    </submittedName>
</protein>
<evidence type="ECO:0000256" key="1">
    <source>
        <dbReference type="ARBA" id="ARBA00023015"/>
    </source>
</evidence>
<evidence type="ECO:0000256" key="2">
    <source>
        <dbReference type="ARBA" id="ARBA00023125"/>
    </source>
</evidence>
<dbReference type="InterPro" id="IPR028082">
    <property type="entry name" value="Peripla_BP_I"/>
</dbReference>
<dbReference type="Gene3D" id="1.10.260.40">
    <property type="entry name" value="lambda repressor-like DNA-binding domains"/>
    <property type="match status" value="1"/>
</dbReference>
<dbReference type="Proteomes" id="UP001501645">
    <property type="component" value="Unassembled WGS sequence"/>
</dbReference>
<dbReference type="Pfam" id="PF00356">
    <property type="entry name" value="LacI"/>
    <property type="match status" value="1"/>
</dbReference>
<evidence type="ECO:0000259" key="4">
    <source>
        <dbReference type="PROSITE" id="PS50932"/>
    </source>
</evidence>
<dbReference type="CDD" id="cd01392">
    <property type="entry name" value="HTH_LacI"/>
    <property type="match status" value="1"/>
</dbReference>
<evidence type="ECO:0000313" key="5">
    <source>
        <dbReference type="EMBL" id="GAA4776148.1"/>
    </source>
</evidence>
<dbReference type="GO" id="GO:0003677">
    <property type="term" value="F:DNA binding"/>
    <property type="evidence" value="ECO:0007669"/>
    <property type="project" value="UniProtKB-KW"/>
</dbReference>
<accession>A0ABP9A818</accession>
<dbReference type="PROSITE" id="PS50932">
    <property type="entry name" value="HTH_LACI_2"/>
    <property type="match status" value="1"/>
</dbReference>
<keyword evidence="1" id="KW-0805">Transcription regulation</keyword>
<feature type="domain" description="HTH lacI-type" evidence="4">
    <location>
        <begin position="1"/>
        <end position="43"/>
    </location>
</feature>
<evidence type="ECO:0000313" key="6">
    <source>
        <dbReference type="Proteomes" id="UP001501645"/>
    </source>
</evidence>
<gene>
    <name evidence="5" type="ORF">GCM10023351_20950</name>
</gene>
<dbReference type="InterPro" id="IPR010982">
    <property type="entry name" value="Lambda_DNA-bd_dom_sf"/>
</dbReference>
<dbReference type="EMBL" id="BAABKO010000003">
    <property type="protein sequence ID" value="GAA4776148.1"/>
    <property type="molecule type" value="Genomic_DNA"/>
</dbReference>
<proteinExistence type="predicted"/>
<dbReference type="SUPFAM" id="SSF47413">
    <property type="entry name" value="lambda repressor-like DNA-binding domains"/>
    <property type="match status" value="1"/>
</dbReference>